<sequence>MHFATPPVDLPADYWLPSSALTLGTAASVSLLACGAGARFFLLRAVNERWIFPSVALGWTATGQDWQWVSDS</sequence>
<evidence type="ECO:0000256" key="1">
    <source>
        <dbReference type="SAM" id="Phobius"/>
    </source>
</evidence>
<name>A0A6A6U3Y1_9PEZI</name>
<evidence type="ECO:0000313" key="2">
    <source>
        <dbReference type="EMBL" id="KAF2665654.1"/>
    </source>
</evidence>
<dbReference type="Proteomes" id="UP000799302">
    <property type="component" value="Unassembled WGS sequence"/>
</dbReference>
<evidence type="ECO:0000313" key="3">
    <source>
        <dbReference type="Proteomes" id="UP000799302"/>
    </source>
</evidence>
<gene>
    <name evidence="2" type="ORF">BT63DRAFT_428607</name>
</gene>
<feature type="transmembrane region" description="Helical" evidence="1">
    <location>
        <begin position="20"/>
        <end position="42"/>
    </location>
</feature>
<dbReference type="EMBL" id="MU004240">
    <property type="protein sequence ID" value="KAF2665654.1"/>
    <property type="molecule type" value="Genomic_DNA"/>
</dbReference>
<reference evidence="2" key="1">
    <citation type="journal article" date="2020" name="Stud. Mycol.">
        <title>101 Dothideomycetes genomes: a test case for predicting lifestyles and emergence of pathogens.</title>
        <authorList>
            <person name="Haridas S."/>
            <person name="Albert R."/>
            <person name="Binder M."/>
            <person name="Bloem J."/>
            <person name="Labutti K."/>
            <person name="Salamov A."/>
            <person name="Andreopoulos B."/>
            <person name="Baker S."/>
            <person name="Barry K."/>
            <person name="Bills G."/>
            <person name="Bluhm B."/>
            <person name="Cannon C."/>
            <person name="Castanera R."/>
            <person name="Culley D."/>
            <person name="Daum C."/>
            <person name="Ezra D."/>
            <person name="Gonzalez J."/>
            <person name="Henrissat B."/>
            <person name="Kuo A."/>
            <person name="Liang C."/>
            <person name="Lipzen A."/>
            <person name="Lutzoni F."/>
            <person name="Magnuson J."/>
            <person name="Mondo S."/>
            <person name="Nolan M."/>
            <person name="Ohm R."/>
            <person name="Pangilinan J."/>
            <person name="Park H.-J."/>
            <person name="Ramirez L."/>
            <person name="Alfaro M."/>
            <person name="Sun H."/>
            <person name="Tritt A."/>
            <person name="Yoshinaga Y."/>
            <person name="Zwiers L.-H."/>
            <person name="Turgeon B."/>
            <person name="Goodwin S."/>
            <person name="Spatafora J."/>
            <person name="Crous P."/>
            <person name="Grigoriev I."/>
        </authorList>
    </citation>
    <scope>NUCLEOTIDE SEQUENCE</scope>
    <source>
        <strain evidence="2">CBS 115976</strain>
    </source>
</reference>
<protein>
    <submittedName>
        <fullName evidence="2">Uncharacterized protein</fullName>
    </submittedName>
</protein>
<accession>A0A6A6U3Y1</accession>
<keyword evidence="1" id="KW-1133">Transmembrane helix</keyword>
<organism evidence="2 3">
    <name type="scientific">Microthyrium microscopicum</name>
    <dbReference type="NCBI Taxonomy" id="703497"/>
    <lineage>
        <taxon>Eukaryota</taxon>
        <taxon>Fungi</taxon>
        <taxon>Dikarya</taxon>
        <taxon>Ascomycota</taxon>
        <taxon>Pezizomycotina</taxon>
        <taxon>Dothideomycetes</taxon>
        <taxon>Dothideomycetes incertae sedis</taxon>
        <taxon>Microthyriales</taxon>
        <taxon>Microthyriaceae</taxon>
        <taxon>Microthyrium</taxon>
    </lineage>
</organism>
<dbReference type="AlphaFoldDB" id="A0A6A6U3Y1"/>
<keyword evidence="3" id="KW-1185">Reference proteome</keyword>
<keyword evidence="1" id="KW-0472">Membrane</keyword>
<keyword evidence="1" id="KW-0812">Transmembrane</keyword>
<proteinExistence type="predicted"/>